<proteinExistence type="predicted"/>
<dbReference type="InterPro" id="IPR012337">
    <property type="entry name" value="RNaseH-like_sf"/>
</dbReference>
<accession>A0A1E3K0H1</accession>
<dbReference type="Proteomes" id="UP000094819">
    <property type="component" value="Unassembled WGS sequence"/>
</dbReference>
<dbReference type="InterPro" id="IPR050951">
    <property type="entry name" value="Retrovirus_Pol_polyprotein"/>
</dbReference>
<gene>
    <name evidence="1" type="ORF">L198_01746</name>
</gene>
<dbReference type="SUPFAM" id="SSF53098">
    <property type="entry name" value="Ribonuclease H-like"/>
    <property type="match status" value="1"/>
</dbReference>
<feature type="non-terminal residue" evidence="1">
    <location>
        <position position="1"/>
    </location>
</feature>
<dbReference type="Gene3D" id="3.30.420.10">
    <property type="entry name" value="Ribonuclease H-like superfamily/Ribonuclease H"/>
    <property type="match status" value="1"/>
</dbReference>
<evidence type="ECO:0008006" key="3">
    <source>
        <dbReference type="Google" id="ProtNLM"/>
    </source>
</evidence>
<protein>
    <recommendedName>
        <fullName evidence="3">Integrase catalytic domain-containing protein</fullName>
    </recommendedName>
</protein>
<organism evidence="1 2">
    <name type="scientific">Cryptococcus wingfieldii CBS 7118</name>
    <dbReference type="NCBI Taxonomy" id="1295528"/>
    <lineage>
        <taxon>Eukaryota</taxon>
        <taxon>Fungi</taxon>
        <taxon>Dikarya</taxon>
        <taxon>Basidiomycota</taxon>
        <taxon>Agaricomycotina</taxon>
        <taxon>Tremellomycetes</taxon>
        <taxon>Tremellales</taxon>
        <taxon>Cryptococcaceae</taxon>
        <taxon>Cryptococcus</taxon>
    </lineage>
</organism>
<dbReference type="PANTHER" id="PTHR37984:SF15">
    <property type="entry name" value="INTEGRASE CATALYTIC DOMAIN-CONTAINING PROTEIN"/>
    <property type="match status" value="1"/>
</dbReference>
<dbReference type="OrthoDB" id="3227343at2759"/>
<comment type="caution">
    <text evidence="1">The sequence shown here is derived from an EMBL/GenBank/DDBJ whole genome shotgun (WGS) entry which is preliminary data.</text>
</comment>
<dbReference type="EMBL" id="AWGH01000003">
    <property type="protein sequence ID" value="ODO06513.1"/>
    <property type="molecule type" value="Genomic_DNA"/>
</dbReference>
<dbReference type="PANTHER" id="PTHR37984">
    <property type="entry name" value="PROTEIN CBG26694"/>
    <property type="match status" value="1"/>
</dbReference>
<reference evidence="1 2" key="1">
    <citation type="submission" date="2016-06" db="EMBL/GenBank/DDBJ databases">
        <title>Evolution of pathogenesis and genome organization in the Tremellales.</title>
        <authorList>
            <person name="Cuomo C."/>
            <person name="Litvintseva A."/>
            <person name="Heitman J."/>
            <person name="Chen Y."/>
            <person name="Sun S."/>
            <person name="Springer D."/>
            <person name="Dromer F."/>
            <person name="Young S."/>
            <person name="Zeng Q."/>
            <person name="Chapman S."/>
            <person name="Gujja S."/>
            <person name="Saif S."/>
            <person name="Birren B."/>
        </authorList>
    </citation>
    <scope>NUCLEOTIDE SEQUENCE [LARGE SCALE GENOMIC DNA]</scope>
    <source>
        <strain evidence="1 2">CBS 7118</strain>
    </source>
</reference>
<dbReference type="InterPro" id="IPR036397">
    <property type="entry name" value="RNaseH_sf"/>
</dbReference>
<name>A0A1E3K0H1_9TREE</name>
<evidence type="ECO:0000313" key="1">
    <source>
        <dbReference type="EMBL" id="ODO06513.1"/>
    </source>
</evidence>
<dbReference type="AlphaFoldDB" id="A0A1E3K0H1"/>
<sequence>VYRPQTDGISEQSNKTVTQVLRAWTDDQGRNWSDHLQQVAFAMNNTVRCSTNFTPAELVFGNRPTLTPLILAHTNSTAAAGFHPTKEEWKIAV</sequence>
<dbReference type="GO" id="GO:0003676">
    <property type="term" value="F:nucleic acid binding"/>
    <property type="evidence" value="ECO:0007669"/>
    <property type="project" value="InterPro"/>
</dbReference>
<evidence type="ECO:0000313" key="2">
    <source>
        <dbReference type="Proteomes" id="UP000094819"/>
    </source>
</evidence>
<dbReference type="RefSeq" id="XP_019034613.1">
    <property type="nucleotide sequence ID" value="XM_019173908.1"/>
</dbReference>
<dbReference type="GeneID" id="30190959"/>
<keyword evidence="2" id="KW-1185">Reference proteome</keyword>